<dbReference type="InterPro" id="IPR013099">
    <property type="entry name" value="K_chnl_dom"/>
</dbReference>
<evidence type="ECO:0000256" key="10">
    <source>
        <dbReference type="ARBA" id="ARBA00023303"/>
    </source>
</evidence>
<proteinExistence type="predicted"/>
<dbReference type="PANTHER" id="PTHR11767:SF102">
    <property type="entry name" value="INWARDLY RECTIFYING POTASSIUM CHANNEL 1, ISOFORM F"/>
    <property type="match status" value="1"/>
</dbReference>
<dbReference type="SUPFAM" id="SSF81324">
    <property type="entry name" value="Voltage-gated potassium channels"/>
    <property type="match status" value="1"/>
</dbReference>
<evidence type="ECO:0000256" key="1">
    <source>
        <dbReference type="ARBA" id="ARBA00004141"/>
    </source>
</evidence>
<evidence type="ECO:0000256" key="11">
    <source>
        <dbReference type="SAM" id="Phobius"/>
    </source>
</evidence>
<keyword evidence="10" id="KW-0407">Ion channel</keyword>
<evidence type="ECO:0000256" key="5">
    <source>
        <dbReference type="ARBA" id="ARBA00022882"/>
    </source>
</evidence>
<accession>A0ABY9RKF3</accession>
<evidence type="ECO:0000313" key="14">
    <source>
        <dbReference type="EMBL" id="WMW81677.1"/>
    </source>
</evidence>
<evidence type="ECO:0000256" key="7">
    <source>
        <dbReference type="ARBA" id="ARBA00022989"/>
    </source>
</evidence>
<evidence type="ECO:0000256" key="3">
    <source>
        <dbReference type="ARBA" id="ARBA00022538"/>
    </source>
</evidence>
<name>A0ABY9RKF3_9BURK</name>
<keyword evidence="4 11" id="KW-0812">Transmembrane</keyword>
<dbReference type="InterPro" id="IPR016449">
    <property type="entry name" value="K_chnl_inward-rec_Kir"/>
</dbReference>
<evidence type="ECO:0000256" key="8">
    <source>
        <dbReference type="ARBA" id="ARBA00023065"/>
    </source>
</evidence>
<feature type="transmembrane region" description="Helical" evidence="11">
    <location>
        <begin position="30"/>
        <end position="52"/>
    </location>
</feature>
<keyword evidence="2" id="KW-0813">Transport</keyword>
<dbReference type="PRINTS" id="PR01320">
    <property type="entry name" value="KIRCHANNEL"/>
</dbReference>
<feature type="transmembrane region" description="Helical" evidence="11">
    <location>
        <begin position="93"/>
        <end position="115"/>
    </location>
</feature>
<dbReference type="RefSeq" id="WP_309483155.1">
    <property type="nucleotide sequence ID" value="NZ_CP133720.1"/>
</dbReference>
<keyword evidence="6" id="KW-0630">Potassium</keyword>
<dbReference type="Proteomes" id="UP001181355">
    <property type="component" value="Chromosome"/>
</dbReference>
<keyword evidence="3" id="KW-0633">Potassium transport</keyword>
<evidence type="ECO:0000256" key="4">
    <source>
        <dbReference type="ARBA" id="ARBA00022692"/>
    </source>
</evidence>
<feature type="domain" description="Inward rectifier potassium channel C-terminal" evidence="13">
    <location>
        <begin position="125"/>
        <end position="280"/>
    </location>
</feature>
<keyword evidence="8" id="KW-0406">Ion transport</keyword>
<keyword evidence="5" id="KW-0851">Voltage-gated channel</keyword>
<dbReference type="SUPFAM" id="SSF81296">
    <property type="entry name" value="E set domains"/>
    <property type="match status" value="1"/>
</dbReference>
<dbReference type="InterPro" id="IPR013518">
    <property type="entry name" value="K_chnl_inward-rec_Kir_cyto"/>
</dbReference>
<evidence type="ECO:0000256" key="6">
    <source>
        <dbReference type="ARBA" id="ARBA00022958"/>
    </source>
</evidence>
<sequence>MSGRQVVTYGMPTRFWQDIYYYAMTISWPWFFASFAFLFAMMNFVFAGLYMAGEQAIANMYPEGFWGAFFFSVETLATVGYGDMHPQTVYGHWVSIIEIFLGMSGLALVTGLIFARFSRPRSSIVFAEHPVSHVADGKRLLMIRMANARMNVISEASAKLRLIWNEVSVTNGKFRKIHDLTLQRDQHPIFVLGWTIFHVIDEASPLYGVSLEELKQRQAALILSVDGVDETTNQNQRGRQYYPIELVRWNHRYLDVFEDQDGPTQVIHYSRFHLSEEIDAVLSEQAEAP</sequence>
<dbReference type="Pfam" id="PF17655">
    <property type="entry name" value="IRK_C"/>
    <property type="match status" value="1"/>
</dbReference>
<evidence type="ECO:0000256" key="2">
    <source>
        <dbReference type="ARBA" id="ARBA00022448"/>
    </source>
</evidence>
<keyword evidence="15" id="KW-1185">Reference proteome</keyword>
<gene>
    <name evidence="14" type="ORF">RF679_05205</name>
</gene>
<dbReference type="PANTHER" id="PTHR11767">
    <property type="entry name" value="INWARD RECTIFIER POTASSIUM CHANNEL"/>
    <property type="match status" value="1"/>
</dbReference>
<organism evidence="14 15">
    <name type="scientific">Undibacterium cyanobacteriorum</name>
    <dbReference type="NCBI Taxonomy" id="3073561"/>
    <lineage>
        <taxon>Bacteria</taxon>
        <taxon>Pseudomonadati</taxon>
        <taxon>Pseudomonadota</taxon>
        <taxon>Betaproteobacteria</taxon>
        <taxon>Burkholderiales</taxon>
        <taxon>Oxalobacteraceae</taxon>
        <taxon>Undibacterium</taxon>
    </lineage>
</organism>
<dbReference type="Gene3D" id="1.10.287.70">
    <property type="match status" value="1"/>
</dbReference>
<dbReference type="Pfam" id="PF07885">
    <property type="entry name" value="Ion_trans_2"/>
    <property type="match status" value="1"/>
</dbReference>
<evidence type="ECO:0000313" key="15">
    <source>
        <dbReference type="Proteomes" id="UP001181355"/>
    </source>
</evidence>
<protein>
    <submittedName>
        <fullName evidence="14">Ion channel</fullName>
    </submittedName>
</protein>
<keyword evidence="9 11" id="KW-0472">Membrane</keyword>
<keyword evidence="7 11" id="KW-1133">Transmembrane helix</keyword>
<comment type="subcellular location">
    <subcellularLocation>
        <location evidence="1">Membrane</location>
        <topology evidence="1">Multi-pass membrane protein</topology>
    </subcellularLocation>
</comment>
<reference evidence="14" key="1">
    <citation type="submission" date="2023-09" db="EMBL/GenBank/DDBJ databases">
        <title>Undibacterium sp. 20NA77.5 isolated from freshwater.</title>
        <authorList>
            <person name="Le V."/>
            <person name="Ko S.-R."/>
            <person name="Ahn C.-Y."/>
            <person name="Oh H.-M."/>
        </authorList>
    </citation>
    <scope>NUCLEOTIDE SEQUENCE</scope>
    <source>
        <strain evidence="14">20NA77.5</strain>
    </source>
</reference>
<dbReference type="Gene3D" id="2.60.40.1400">
    <property type="entry name" value="G protein-activated inward rectifier potassium channel 1"/>
    <property type="match status" value="1"/>
</dbReference>
<dbReference type="InterPro" id="IPR014756">
    <property type="entry name" value="Ig_E-set"/>
</dbReference>
<evidence type="ECO:0000259" key="13">
    <source>
        <dbReference type="Pfam" id="PF17655"/>
    </source>
</evidence>
<evidence type="ECO:0000259" key="12">
    <source>
        <dbReference type="Pfam" id="PF07885"/>
    </source>
</evidence>
<dbReference type="InterPro" id="IPR041647">
    <property type="entry name" value="IRK_C"/>
</dbReference>
<feature type="domain" description="Potassium channel" evidence="12">
    <location>
        <begin position="52"/>
        <end position="117"/>
    </location>
</feature>
<dbReference type="EMBL" id="CP133720">
    <property type="protein sequence ID" value="WMW81677.1"/>
    <property type="molecule type" value="Genomic_DNA"/>
</dbReference>
<evidence type="ECO:0000256" key="9">
    <source>
        <dbReference type="ARBA" id="ARBA00023136"/>
    </source>
</evidence>